<feature type="non-terminal residue" evidence="1">
    <location>
        <position position="75"/>
    </location>
</feature>
<comment type="caution">
    <text evidence="1">The sequence shown here is derived from an EMBL/GenBank/DDBJ whole genome shotgun (WGS) entry which is preliminary data.</text>
</comment>
<sequence>MSQTSFSPQYYQVLEHLQQSFKYYDDKTIEEAKHALDALPTTIPDTHIVNEVKLDEKYLTKSKYYLENGLKIYED</sequence>
<gene>
    <name evidence="1" type="ORF">SCALOS_LOCUS10649</name>
</gene>
<dbReference type="EMBL" id="CAJVPM010041080">
    <property type="protein sequence ID" value="CAG8705179.1"/>
    <property type="molecule type" value="Genomic_DNA"/>
</dbReference>
<accession>A0ACA9PEZ4</accession>
<proteinExistence type="predicted"/>
<dbReference type="Proteomes" id="UP000789860">
    <property type="component" value="Unassembled WGS sequence"/>
</dbReference>
<evidence type="ECO:0000313" key="1">
    <source>
        <dbReference type="EMBL" id="CAG8705179.1"/>
    </source>
</evidence>
<name>A0ACA9PEZ4_9GLOM</name>
<keyword evidence="2" id="KW-1185">Reference proteome</keyword>
<evidence type="ECO:0000313" key="2">
    <source>
        <dbReference type="Proteomes" id="UP000789860"/>
    </source>
</evidence>
<organism evidence="1 2">
    <name type="scientific">Scutellospora calospora</name>
    <dbReference type="NCBI Taxonomy" id="85575"/>
    <lineage>
        <taxon>Eukaryota</taxon>
        <taxon>Fungi</taxon>
        <taxon>Fungi incertae sedis</taxon>
        <taxon>Mucoromycota</taxon>
        <taxon>Glomeromycotina</taxon>
        <taxon>Glomeromycetes</taxon>
        <taxon>Diversisporales</taxon>
        <taxon>Gigasporaceae</taxon>
        <taxon>Scutellospora</taxon>
    </lineage>
</organism>
<protein>
    <submittedName>
        <fullName evidence="1">5795_t:CDS:1</fullName>
    </submittedName>
</protein>
<reference evidence="1" key="1">
    <citation type="submission" date="2021-06" db="EMBL/GenBank/DDBJ databases">
        <authorList>
            <person name="Kallberg Y."/>
            <person name="Tangrot J."/>
            <person name="Rosling A."/>
        </authorList>
    </citation>
    <scope>NUCLEOTIDE SEQUENCE</scope>
    <source>
        <strain evidence="1">AU212A</strain>
    </source>
</reference>